<keyword evidence="2" id="KW-0391">Immunity</keyword>
<name>A0ABR3LYV7_9TELE</name>
<dbReference type="InterPro" id="IPR003598">
    <property type="entry name" value="Ig_sub2"/>
</dbReference>
<dbReference type="Gene3D" id="2.60.40.10">
    <property type="entry name" value="Immunoglobulins"/>
    <property type="match status" value="6"/>
</dbReference>
<dbReference type="InterPro" id="IPR013783">
    <property type="entry name" value="Ig-like_fold"/>
</dbReference>
<dbReference type="PANTHER" id="PTHR23268:SF102">
    <property type="entry name" value="IMMUNOGLOBULIN V-SET DOMAIN-CONTAINING PROTEIN"/>
    <property type="match status" value="1"/>
</dbReference>
<dbReference type="Proteomes" id="UP001558613">
    <property type="component" value="Unassembled WGS sequence"/>
</dbReference>
<protein>
    <recommendedName>
        <fullName evidence="3">Ig-like domain-containing protein</fullName>
    </recommendedName>
</protein>
<evidence type="ECO:0000313" key="4">
    <source>
        <dbReference type="EMBL" id="KAL1258064.1"/>
    </source>
</evidence>
<dbReference type="SMART" id="SM00409">
    <property type="entry name" value="IG"/>
    <property type="match status" value="3"/>
</dbReference>
<dbReference type="SMART" id="SM00406">
    <property type="entry name" value="IGv"/>
    <property type="match status" value="3"/>
</dbReference>
<evidence type="ECO:0000259" key="3">
    <source>
        <dbReference type="PROSITE" id="PS50835"/>
    </source>
</evidence>
<dbReference type="EMBL" id="JAYMGO010000017">
    <property type="protein sequence ID" value="KAL1258064.1"/>
    <property type="molecule type" value="Genomic_DNA"/>
</dbReference>
<evidence type="ECO:0000256" key="2">
    <source>
        <dbReference type="ARBA" id="ARBA00022859"/>
    </source>
</evidence>
<dbReference type="InterPro" id="IPR013106">
    <property type="entry name" value="Ig_V-set"/>
</dbReference>
<reference evidence="4 5" key="1">
    <citation type="submission" date="2023-09" db="EMBL/GenBank/DDBJ databases">
        <authorList>
            <person name="Wang M."/>
        </authorList>
    </citation>
    <scope>NUCLEOTIDE SEQUENCE [LARGE SCALE GENOMIC DNA]</scope>
    <source>
        <strain evidence="4">GT-2023</strain>
        <tissue evidence="4">Liver</tissue>
    </source>
</reference>
<keyword evidence="1" id="KW-0732">Signal</keyword>
<dbReference type="PANTHER" id="PTHR23268">
    <property type="entry name" value="T-CELL RECEPTOR BETA CHAIN"/>
    <property type="match status" value="1"/>
</dbReference>
<accession>A0ABR3LYV7</accession>
<feature type="non-terminal residue" evidence="4">
    <location>
        <position position="1"/>
    </location>
</feature>
<comment type="caution">
    <text evidence="4">The sequence shown here is derived from an EMBL/GenBank/DDBJ whole genome shotgun (WGS) entry which is preliminary data.</text>
</comment>
<gene>
    <name evidence="4" type="ORF">QQF64_011308</name>
</gene>
<evidence type="ECO:0000256" key="1">
    <source>
        <dbReference type="ARBA" id="ARBA00022729"/>
    </source>
</evidence>
<feature type="domain" description="Ig-like" evidence="3">
    <location>
        <begin position="343"/>
        <end position="440"/>
    </location>
</feature>
<proteinExistence type="predicted"/>
<organism evidence="4 5">
    <name type="scientific">Cirrhinus molitorella</name>
    <name type="common">mud carp</name>
    <dbReference type="NCBI Taxonomy" id="172907"/>
    <lineage>
        <taxon>Eukaryota</taxon>
        <taxon>Metazoa</taxon>
        <taxon>Chordata</taxon>
        <taxon>Craniata</taxon>
        <taxon>Vertebrata</taxon>
        <taxon>Euteleostomi</taxon>
        <taxon>Actinopterygii</taxon>
        <taxon>Neopterygii</taxon>
        <taxon>Teleostei</taxon>
        <taxon>Ostariophysi</taxon>
        <taxon>Cypriniformes</taxon>
        <taxon>Cyprinidae</taxon>
        <taxon>Labeoninae</taxon>
        <taxon>Labeonini</taxon>
        <taxon>Cirrhinus</taxon>
    </lineage>
</organism>
<keyword evidence="5" id="KW-1185">Reference proteome</keyword>
<feature type="domain" description="Ig-like" evidence="3">
    <location>
        <begin position="162"/>
        <end position="259"/>
    </location>
</feature>
<dbReference type="InterPro" id="IPR036179">
    <property type="entry name" value="Ig-like_dom_sf"/>
</dbReference>
<dbReference type="SMART" id="SM00408">
    <property type="entry name" value="IGc2"/>
    <property type="match status" value="2"/>
</dbReference>
<dbReference type="InterPro" id="IPR050413">
    <property type="entry name" value="TCR_beta_variable"/>
</dbReference>
<dbReference type="Pfam" id="PF07686">
    <property type="entry name" value="V-set"/>
    <property type="match status" value="3"/>
</dbReference>
<dbReference type="InterPro" id="IPR007110">
    <property type="entry name" value="Ig-like_dom"/>
</dbReference>
<dbReference type="PROSITE" id="PS50835">
    <property type="entry name" value="IG_LIKE"/>
    <property type="match status" value="2"/>
</dbReference>
<dbReference type="SUPFAM" id="SSF48726">
    <property type="entry name" value="Immunoglobulin"/>
    <property type="match status" value="6"/>
</dbReference>
<dbReference type="InterPro" id="IPR003599">
    <property type="entry name" value="Ig_sub"/>
</dbReference>
<evidence type="ECO:0000313" key="5">
    <source>
        <dbReference type="Proteomes" id="UP001558613"/>
    </source>
</evidence>
<sequence length="511" mass="57985">VNHAKTVLQTPDDLIKSQKGSAVIICSHNIQNHDQMLWYKQSQDKPGLQLMGYLYFKDNIEPEFTNKIKLEGDAKKNGSLTIQNLTPQDSSVVNGGVNQSPSNLIKSEKDTAELVCEHNIPSYNMIFWYKQPLSRDFTLLGYTWSTVGGSVVEQEPILWKEKGSSAVLNCIQNKGATYNLMYWYKQRPGESIKLIVITNAYGDSEFGDVDKNKFDTEKTDTKSGSLTVKNLEPGDSAIYFCSATACLGKTVLQTPDNLIRNQDESAVIMCSHKIPSYERILWYKQSQDSLGLKLMGYLNYDAENKESEFKDKIKLKGDGRNDGTVGADDVIQEPKILWGQKESSVQMNCTHNKGSTYRLMYWYRQRQGQTMRLVAFTTSYTPPEYEDSEANKFLANKTIAESGFLTVKNLEPSDSAIYFCSQKHLVKETKMNTLNGVSVSLMMFTVVCFGNTVLQTPDDLLKKQDESAVITCTHSIKDYDRILWYKQNQDVLDFKLMGNLYFQTETSEPEF</sequence>